<keyword evidence="5" id="KW-0598">Phosphotransferase system</keyword>
<dbReference type="InterPro" id="IPR011055">
    <property type="entry name" value="Dup_hybrid_motif"/>
</dbReference>
<keyword evidence="2" id="KW-0813">Transport</keyword>
<proteinExistence type="predicted"/>
<accession>A0ABP6QLE2</accession>
<keyword evidence="4" id="KW-0808">Transferase</keyword>
<reference evidence="9" key="1">
    <citation type="journal article" date="2019" name="Int. J. Syst. Evol. Microbiol.">
        <title>The Global Catalogue of Microorganisms (GCM) 10K type strain sequencing project: providing services to taxonomists for standard genome sequencing and annotation.</title>
        <authorList>
            <consortium name="The Broad Institute Genomics Platform"/>
            <consortium name="The Broad Institute Genome Sequencing Center for Infectious Disease"/>
            <person name="Wu L."/>
            <person name="Ma J."/>
        </authorList>
    </citation>
    <scope>NUCLEOTIDE SEQUENCE [LARGE SCALE GENOMIC DNA]</scope>
    <source>
        <strain evidence="9">JCM 9377</strain>
    </source>
</reference>
<comment type="caution">
    <text evidence="8">The sequence shown here is derived from an EMBL/GenBank/DDBJ whole genome shotgun (WGS) entry which is preliminary data.</text>
</comment>
<organism evidence="8 9">
    <name type="scientific">Actinocorallia longicatena</name>
    <dbReference type="NCBI Taxonomy" id="111803"/>
    <lineage>
        <taxon>Bacteria</taxon>
        <taxon>Bacillati</taxon>
        <taxon>Actinomycetota</taxon>
        <taxon>Actinomycetes</taxon>
        <taxon>Streptosporangiales</taxon>
        <taxon>Thermomonosporaceae</taxon>
        <taxon>Actinocorallia</taxon>
    </lineage>
</organism>
<keyword evidence="3 8" id="KW-0762">Sugar transport</keyword>
<evidence type="ECO:0000256" key="2">
    <source>
        <dbReference type="ARBA" id="ARBA00022448"/>
    </source>
</evidence>
<dbReference type="InterPro" id="IPR050890">
    <property type="entry name" value="PTS_EIIA_component"/>
</dbReference>
<feature type="domain" description="PTS EIIA type-1" evidence="7">
    <location>
        <begin position="17"/>
        <end position="118"/>
    </location>
</feature>
<dbReference type="GO" id="GO:0005524">
    <property type="term" value="F:ATP binding"/>
    <property type="evidence" value="ECO:0007669"/>
    <property type="project" value="UniProtKB-KW"/>
</dbReference>
<keyword evidence="8" id="KW-0547">Nucleotide-binding</keyword>
<evidence type="ECO:0000256" key="1">
    <source>
        <dbReference type="ARBA" id="ARBA00004496"/>
    </source>
</evidence>
<evidence type="ECO:0000256" key="6">
    <source>
        <dbReference type="ARBA" id="ARBA00022777"/>
    </source>
</evidence>
<protein>
    <submittedName>
        <fullName evidence="8">PTS glucose transporter subunit IIA</fullName>
    </submittedName>
</protein>
<dbReference type="PANTHER" id="PTHR45008">
    <property type="entry name" value="PTS SYSTEM GLUCOSE-SPECIFIC EIIA COMPONENT"/>
    <property type="match status" value="1"/>
</dbReference>
<evidence type="ECO:0000313" key="9">
    <source>
        <dbReference type="Proteomes" id="UP001501237"/>
    </source>
</evidence>
<evidence type="ECO:0000256" key="5">
    <source>
        <dbReference type="ARBA" id="ARBA00022683"/>
    </source>
</evidence>
<dbReference type="PANTHER" id="PTHR45008:SF1">
    <property type="entry name" value="PTS SYSTEM GLUCOSE-SPECIFIC EIIA COMPONENT"/>
    <property type="match status" value="1"/>
</dbReference>
<dbReference type="EMBL" id="BAAAUV010000040">
    <property type="protein sequence ID" value="GAA3240006.1"/>
    <property type="molecule type" value="Genomic_DNA"/>
</dbReference>
<evidence type="ECO:0000256" key="4">
    <source>
        <dbReference type="ARBA" id="ARBA00022679"/>
    </source>
</evidence>
<dbReference type="PROSITE" id="PS51093">
    <property type="entry name" value="PTS_EIIA_TYPE_1"/>
    <property type="match status" value="1"/>
</dbReference>
<comment type="subcellular location">
    <subcellularLocation>
        <location evidence="1">Cytoplasm</location>
    </subcellularLocation>
</comment>
<evidence type="ECO:0000256" key="3">
    <source>
        <dbReference type="ARBA" id="ARBA00022597"/>
    </source>
</evidence>
<name>A0ABP6QLE2_9ACTN</name>
<gene>
    <name evidence="8" type="ORF">GCM10010468_76450</name>
</gene>
<sequence>MYAPLAGSVIPLAEVPDPAFGLLGAGVAVEPAGQGEVTARAPISGTLLTLRSHAFAILDDQGRAVLVHLGIDTAGLRDGGFTRLRAKGDRIRVGEPVTRWNLTALAGRSPLCPVIALEAPEVTRTAAGTVQVGDRLFVWNNSPSKEDHG</sequence>
<keyword evidence="9" id="KW-1185">Reference proteome</keyword>
<keyword evidence="8" id="KW-0067">ATP-binding</keyword>
<dbReference type="RefSeq" id="WP_344838775.1">
    <property type="nucleotide sequence ID" value="NZ_BAAAUV010000040.1"/>
</dbReference>
<dbReference type="Pfam" id="PF00358">
    <property type="entry name" value="PTS_EIIA_1"/>
    <property type="match status" value="1"/>
</dbReference>
<evidence type="ECO:0000313" key="8">
    <source>
        <dbReference type="EMBL" id="GAA3240006.1"/>
    </source>
</evidence>
<dbReference type="PROSITE" id="PS00371">
    <property type="entry name" value="PTS_EIIA_TYPE_1_HIS"/>
    <property type="match status" value="1"/>
</dbReference>
<dbReference type="Proteomes" id="UP001501237">
    <property type="component" value="Unassembled WGS sequence"/>
</dbReference>
<dbReference type="SUPFAM" id="SSF51261">
    <property type="entry name" value="Duplicated hybrid motif"/>
    <property type="match status" value="1"/>
</dbReference>
<keyword evidence="6" id="KW-0418">Kinase</keyword>
<dbReference type="InterPro" id="IPR001127">
    <property type="entry name" value="PTS_EIIA_1_perm"/>
</dbReference>
<dbReference type="Gene3D" id="2.70.70.10">
    <property type="entry name" value="Glucose Permease (Domain IIA)"/>
    <property type="match status" value="1"/>
</dbReference>
<evidence type="ECO:0000259" key="7">
    <source>
        <dbReference type="PROSITE" id="PS51093"/>
    </source>
</evidence>